<evidence type="ECO:0000313" key="2">
    <source>
        <dbReference type="Proteomes" id="UP000176284"/>
    </source>
</evidence>
<accession>A0A1G1ZT62</accession>
<reference evidence="1 2" key="1">
    <citation type="journal article" date="2016" name="Nat. Commun.">
        <title>Thousands of microbial genomes shed light on interconnected biogeochemical processes in an aquifer system.</title>
        <authorList>
            <person name="Anantharaman K."/>
            <person name="Brown C.T."/>
            <person name="Hug L.A."/>
            <person name="Sharon I."/>
            <person name="Castelle C.J."/>
            <person name="Probst A.J."/>
            <person name="Thomas B.C."/>
            <person name="Singh A."/>
            <person name="Wilkins M.J."/>
            <person name="Karaoz U."/>
            <person name="Brodie E.L."/>
            <person name="Williams K.H."/>
            <person name="Hubbard S.S."/>
            <person name="Banfield J.F."/>
        </authorList>
    </citation>
    <scope>NUCLEOTIDE SEQUENCE [LARGE SCALE GENOMIC DNA]</scope>
</reference>
<dbReference type="EMBL" id="MHJM01000020">
    <property type="protein sequence ID" value="OGY67665.1"/>
    <property type="molecule type" value="Genomic_DNA"/>
</dbReference>
<dbReference type="STRING" id="1798410.A3H63_03065"/>
<name>A0A1G1ZT62_9BACT</name>
<gene>
    <name evidence="1" type="ORF">A3H63_03065</name>
</gene>
<dbReference type="AlphaFoldDB" id="A0A1G1ZT62"/>
<protein>
    <submittedName>
        <fullName evidence="1">Uncharacterized protein</fullName>
    </submittedName>
</protein>
<comment type="caution">
    <text evidence="1">The sequence shown here is derived from an EMBL/GenBank/DDBJ whole genome shotgun (WGS) entry which is preliminary data.</text>
</comment>
<organism evidence="1 2">
    <name type="scientific">Candidatus Harrisonbacteria bacterium RIFCSPLOWO2_02_FULL_45_10c</name>
    <dbReference type="NCBI Taxonomy" id="1798410"/>
    <lineage>
        <taxon>Bacteria</taxon>
        <taxon>Candidatus Harrisoniibacteriota</taxon>
    </lineage>
</organism>
<dbReference type="Proteomes" id="UP000176284">
    <property type="component" value="Unassembled WGS sequence"/>
</dbReference>
<proteinExistence type="predicted"/>
<sequence>MRFVISKLNRNPHFFLKECGYAEIRNPHQNHQVSFARSLNQGYFYPRFHIYIEESPNQLGINLHLDAKKPSYEGSTAHSGEYDGAVVIQEMERVKAIAQHFLQQVPADNRPIGFKKEKSLFEQLVSFFFNKK</sequence>
<evidence type="ECO:0000313" key="1">
    <source>
        <dbReference type="EMBL" id="OGY67665.1"/>
    </source>
</evidence>